<dbReference type="Proteomes" id="UP000012040">
    <property type="component" value="Chromosome"/>
</dbReference>
<dbReference type="PATRIC" id="fig|1184267.3.peg.642"/>
<dbReference type="AlphaFoldDB" id="M4V6L8"/>
<dbReference type="CDD" id="cd03469">
    <property type="entry name" value="Rieske_RO_Alpha_N"/>
    <property type="match status" value="1"/>
</dbReference>
<dbReference type="PANTHER" id="PTHR21266">
    <property type="entry name" value="IRON-SULFUR DOMAIN CONTAINING PROTEIN"/>
    <property type="match status" value="1"/>
</dbReference>
<dbReference type="InterPro" id="IPR017941">
    <property type="entry name" value="Rieske_2Fe-2S"/>
</dbReference>
<keyword evidence="3" id="KW-0560">Oxidoreductase</keyword>
<evidence type="ECO:0000256" key="2">
    <source>
        <dbReference type="ARBA" id="ARBA00022723"/>
    </source>
</evidence>
<dbReference type="Pfam" id="PF00355">
    <property type="entry name" value="Rieske"/>
    <property type="match status" value="1"/>
</dbReference>
<dbReference type="GO" id="GO:0051537">
    <property type="term" value="F:2 iron, 2 sulfur cluster binding"/>
    <property type="evidence" value="ECO:0007669"/>
    <property type="project" value="UniProtKB-KW"/>
</dbReference>
<evidence type="ECO:0000256" key="3">
    <source>
        <dbReference type="ARBA" id="ARBA00023002"/>
    </source>
</evidence>
<reference evidence="7 8" key="1">
    <citation type="journal article" date="2013" name="ISME J.">
        <title>By their genes ye shall know them: genomic signatures of predatory bacteria.</title>
        <authorList>
            <person name="Pasternak Z."/>
            <person name="Pietrokovski S."/>
            <person name="Rotem O."/>
            <person name="Gophna U."/>
            <person name="Lurie-Weinberger M.N."/>
            <person name="Jurkevitch E."/>
        </authorList>
    </citation>
    <scope>NUCLEOTIDE SEQUENCE [LARGE SCALE GENOMIC DNA]</scope>
    <source>
        <strain evidence="7 8">JSS</strain>
    </source>
</reference>
<evidence type="ECO:0000313" key="8">
    <source>
        <dbReference type="Proteomes" id="UP000012040"/>
    </source>
</evidence>
<dbReference type="Gene3D" id="3.90.380.10">
    <property type="entry name" value="Naphthalene 1,2-dioxygenase Alpha Subunit, Chain A, domain 1"/>
    <property type="match status" value="1"/>
</dbReference>
<dbReference type="HOGENOM" id="CLU_039484_1_0_7"/>
<protein>
    <submittedName>
        <fullName evidence="7">Oxidase-related protein</fullName>
    </submittedName>
</protein>
<organism evidence="7 8">
    <name type="scientific">Pseudobdellovibrio exovorus JSS</name>
    <dbReference type="NCBI Taxonomy" id="1184267"/>
    <lineage>
        <taxon>Bacteria</taxon>
        <taxon>Pseudomonadati</taxon>
        <taxon>Bdellovibrionota</taxon>
        <taxon>Bdellovibrionia</taxon>
        <taxon>Bdellovibrionales</taxon>
        <taxon>Pseudobdellovibrionaceae</taxon>
        <taxon>Pseudobdellovibrio</taxon>
    </lineage>
</organism>
<dbReference type="GO" id="GO:0016491">
    <property type="term" value="F:oxidoreductase activity"/>
    <property type="evidence" value="ECO:0007669"/>
    <property type="project" value="UniProtKB-KW"/>
</dbReference>
<keyword evidence="1" id="KW-0001">2Fe-2S</keyword>
<feature type="domain" description="Rieske" evidence="6">
    <location>
        <begin position="9"/>
        <end position="115"/>
    </location>
</feature>
<dbReference type="SUPFAM" id="SSF55961">
    <property type="entry name" value="Bet v1-like"/>
    <property type="match status" value="1"/>
</dbReference>
<name>M4V6L8_9BACT</name>
<dbReference type="STRING" id="1184267.A11Q_633"/>
<dbReference type="EMBL" id="CP003537">
    <property type="protein sequence ID" value="AGH94853.1"/>
    <property type="molecule type" value="Genomic_DNA"/>
</dbReference>
<dbReference type="GO" id="GO:0046872">
    <property type="term" value="F:metal ion binding"/>
    <property type="evidence" value="ECO:0007669"/>
    <property type="project" value="UniProtKB-KW"/>
</dbReference>
<evidence type="ECO:0000256" key="5">
    <source>
        <dbReference type="ARBA" id="ARBA00023014"/>
    </source>
</evidence>
<dbReference type="Gene3D" id="2.102.10.10">
    <property type="entry name" value="Rieske [2Fe-2S] iron-sulphur domain"/>
    <property type="match status" value="1"/>
</dbReference>
<keyword evidence="4" id="KW-0408">Iron</keyword>
<evidence type="ECO:0000313" key="7">
    <source>
        <dbReference type="EMBL" id="AGH94853.1"/>
    </source>
</evidence>
<dbReference type="OrthoDB" id="5295131at2"/>
<dbReference type="InterPro" id="IPR050584">
    <property type="entry name" value="Cholesterol_7-desaturase"/>
</dbReference>
<evidence type="ECO:0000256" key="1">
    <source>
        <dbReference type="ARBA" id="ARBA00022714"/>
    </source>
</evidence>
<dbReference type="InterPro" id="IPR036922">
    <property type="entry name" value="Rieske_2Fe-2S_sf"/>
</dbReference>
<dbReference type="KEGG" id="bex:A11Q_633"/>
<dbReference type="eggNOG" id="COG4638">
    <property type="taxonomic scope" value="Bacteria"/>
</dbReference>
<proteinExistence type="predicted"/>
<sequence>MTELLKNHWYMALPSKDLKKSQMKPLEIMGEPILFIRTSSGEVQAIRDICPHRGIPFRHGRMVGDLVECPYHGWKFDGGGVCREIPSLTSTQKLDCTKIKVKSYKIQERYNAIWIFIGDQQFDQQHCPQPPVFEGFPLDVKPNLIDIVEFPCHIDHAVIGLMDPAHGPYVHKSWFWRSSKSSYEKHKNFGPVEYGFRMKRHEPSKNSKAYKILGGEPTTEITFRLPGTRVEHVQVGDKSFIAVTALMPLSESRTQVIQMAYWNIPWLSLAKPFIWRFSKVFLGQDLDAVTKQQEGLKYDPSLMLINDADTQAKWYYSLKKEWADSANESRDFKNPVKDVTLSWRS</sequence>
<keyword evidence="8" id="KW-1185">Reference proteome</keyword>
<keyword evidence="5" id="KW-0411">Iron-sulfur</keyword>
<dbReference type="SUPFAM" id="SSF50022">
    <property type="entry name" value="ISP domain"/>
    <property type="match status" value="1"/>
</dbReference>
<dbReference type="PROSITE" id="PS51296">
    <property type="entry name" value="RIESKE"/>
    <property type="match status" value="1"/>
</dbReference>
<dbReference type="PANTHER" id="PTHR21266:SF60">
    <property type="entry name" value="3-KETOSTEROID-9-ALPHA-MONOOXYGENASE, OXYGENASE COMPONENT"/>
    <property type="match status" value="1"/>
</dbReference>
<gene>
    <name evidence="7" type="ORF">A11Q_633</name>
</gene>
<keyword evidence="2" id="KW-0479">Metal-binding</keyword>
<dbReference type="RefSeq" id="WP_015469343.1">
    <property type="nucleotide sequence ID" value="NC_020813.1"/>
</dbReference>
<evidence type="ECO:0000259" key="6">
    <source>
        <dbReference type="PROSITE" id="PS51296"/>
    </source>
</evidence>
<accession>M4V6L8</accession>
<evidence type="ECO:0000256" key="4">
    <source>
        <dbReference type="ARBA" id="ARBA00023004"/>
    </source>
</evidence>